<evidence type="ECO:0000256" key="2">
    <source>
        <dbReference type="ARBA" id="ARBA00023163"/>
    </source>
</evidence>
<organism evidence="7 8">
    <name type="scientific">Platanthera zijinensis</name>
    <dbReference type="NCBI Taxonomy" id="2320716"/>
    <lineage>
        <taxon>Eukaryota</taxon>
        <taxon>Viridiplantae</taxon>
        <taxon>Streptophyta</taxon>
        <taxon>Embryophyta</taxon>
        <taxon>Tracheophyta</taxon>
        <taxon>Spermatophyta</taxon>
        <taxon>Magnoliopsida</taxon>
        <taxon>Liliopsida</taxon>
        <taxon>Asparagales</taxon>
        <taxon>Orchidaceae</taxon>
        <taxon>Orchidoideae</taxon>
        <taxon>Orchideae</taxon>
        <taxon>Orchidinae</taxon>
        <taxon>Platanthera</taxon>
    </lineage>
</organism>
<dbReference type="PANTHER" id="PTHR10535:SF0">
    <property type="entry name" value="DNA-DIRECTED RNA POLYMERASES I, II, AND III SUBUNIT RPABC1"/>
    <property type="match status" value="1"/>
</dbReference>
<keyword evidence="8" id="KW-1185">Reference proteome</keyword>
<dbReference type="Pfam" id="PF03871">
    <property type="entry name" value="RNA_pol_Rpb5_N"/>
    <property type="match status" value="1"/>
</dbReference>
<dbReference type="Gene3D" id="3.90.940.20">
    <property type="entry name" value="RPB5-like RNA polymerase subunit"/>
    <property type="match status" value="1"/>
</dbReference>
<evidence type="ECO:0000256" key="1">
    <source>
        <dbReference type="ARBA" id="ARBA00004123"/>
    </source>
</evidence>
<dbReference type="EMBL" id="JBBWWQ010000006">
    <property type="protein sequence ID" value="KAK8944673.1"/>
    <property type="molecule type" value="Genomic_DNA"/>
</dbReference>
<dbReference type="SUPFAM" id="SSF55287">
    <property type="entry name" value="RPB5-like RNA polymerase subunit"/>
    <property type="match status" value="1"/>
</dbReference>
<dbReference type="GO" id="GO:0005665">
    <property type="term" value="C:RNA polymerase II, core complex"/>
    <property type="evidence" value="ECO:0007669"/>
    <property type="project" value="TreeGrafter"/>
</dbReference>
<comment type="similarity">
    <text evidence="4">Belongs to the archaeal Rpo5/eukaryotic RPB5 RNA polymerase subunit family.</text>
</comment>
<dbReference type="Pfam" id="PF01191">
    <property type="entry name" value="RNA_pol_Rpb5_C"/>
    <property type="match status" value="1"/>
</dbReference>
<protein>
    <submittedName>
        <fullName evidence="7">Uncharacterized protein</fullName>
    </submittedName>
</protein>
<dbReference type="InterPro" id="IPR005571">
    <property type="entry name" value="RNA_pol_Rpb5_N"/>
</dbReference>
<dbReference type="GO" id="GO:0005736">
    <property type="term" value="C:RNA polymerase I complex"/>
    <property type="evidence" value="ECO:0007669"/>
    <property type="project" value="TreeGrafter"/>
</dbReference>
<accession>A0AAP0BNW7</accession>
<dbReference type="GO" id="GO:0005666">
    <property type="term" value="C:RNA polymerase III complex"/>
    <property type="evidence" value="ECO:0007669"/>
    <property type="project" value="TreeGrafter"/>
</dbReference>
<dbReference type="AlphaFoldDB" id="A0AAP0BNW7"/>
<keyword evidence="3" id="KW-0539">Nucleus</keyword>
<evidence type="ECO:0000256" key="3">
    <source>
        <dbReference type="ARBA" id="ARBA00023242"/>
    </source>
</evidence>
<dbReference type="InterPro" id="IPR014381">
    <property type="entry name" value="Arch_Rpo5/euc_Rpb5"/>
</dbReference>
<evidence type="ECO:0000259" key="5">
    <source>
        <dbReference type="Pfam" id="PF01191"/>
    </source>
</evidence>
<feature type="domain" description="RNA polymerase subunit H/Rpb5 C-terminal" evidence="5">
    <location>
        <begin position="69"/>
        <end position="101"/>
    </location>
</feature>
<name>A0AAP0BNW7_9ASPA</name>
<dbReference type="GO" id="GO:0042797">
    <property type="term" value="P:tRNA transcription by RNA polymerase III"/>
    <property type="evidence" value="ECO:0007669"/>
    <property type="project" value="TreeGrafter"/>
</dbReference>
<dbReference type="Proteomes" id="UP001418222">
    <property type="component" value="Unassembled WGS sequence"/>
</dbReference>
<sequence>MLGDRGYLVGGFDRRMSKMDFIQKFGEFIMREDLTINKSKKNDPPDQLYIFFPSDEKVGEVFQEAELLVNIKKHVLVPEHQVLITEDKKTLLERYTLKETQPAIAGKGSATTSIYYVRAAIAVKEKCRHLPLYFLSRPPPTTAAQASHGGGYCYRDPRWKRISVRVATLGSVRVQLIHDYGSVNMRVKGNEVSTWAGEALILHVCMEALSTNGWGKGALRRVDMYVPAINCI</sequence>
<dbReference type="GO" id="GO:0006362">
    <property type="term" value="P:transcription elongation by RNA polymerase I"/>
    <property type="evidence" value="ECO:0007669"/>
    <property type="project" value="TreeGrafter"/>
</dbReference>
<dbReference type="InterPro" id="IPR036710">
    <property type="entry name" value="RNA_pol_Rpb5_N_sf"/>
</dbReference>
<dbReference type="PANTHER" id="PTHR10535">
    <property type="entry name" value="DNA-DIRECTED RNA POLYMERASES I, II, AND III SUBUNIT RPABC1"/>
    <property type="match status" value="1"/>
</dbReference>
<gene>
    <name evidence="7" type="ORF">KSP39_PZI007845</name>
</gene>
<dbReference type="Gene3D" id="3.40.1340.10">
    <property type="entry name" value="RNA polymerase, Rpb5, N-terminal domain"/>
    <property type="match status" value="1"/>
</dbReference>
<dbReference type="InterPro" id="IPR035913">
    <property type="entry name" value="RPB5-like_sf"/>
</dbReference>
<proteinExistence type="inferred from homology"/>
<evidence type="ECO:0000313" key="7">
    <source>
        <dbReference type="EMBL" id="KAK8944673.1"/>
    </source>
</evidence>
<evidence type="ECO:0000259" key="6">
    <source>
        <dbReference type="Pfam" id="PF03871"/>
    </source>
</evidence>
<keyword evidence="2" id="KW-0804">Transcription</keyword>
<evidence type="ECO:0000313" key="8">
    <source>
        <dbReference type="Proteomes" id="UP001418222"/>
    </source>
</evidence>
<dbReference type="SUPFAM" id="SSF53036">
    <property type="entry name" value="Eukaryotic RPB5 N-terminal domain"/>
    <property type="match status" value="1"/>
</dbReference>
<dbReference type="GO" id="GO:0006366">
    <property type="term" value="P:transcription by RNA polymerase II"/>
    <property type="evidence" value="ECO:0007669"/>
    <property type="project" value="TreeGrafter"/>
</dbReference>
<evidence type="ECO:0000256" key="4">
    <source>
        <dbReference type="ARBA" id="ARBA00025765"/>
    </source>
</evidence>
<comment type="caution">
    <text evidence="7">The sequence shown here is derived from an EMBL/GenBank/DDBJ whole genome shotgun (WGS) entry which is preliminary data.</text>
</comment>
<dbReference type="GO" id="GO:0003899">
    <property type="term" value="F:DNA-directed RNA polymerase activity"/>
    <property type="evidence" value="ECO:0007669"/>
    <property type="project" value="InterPro"/>
</dbReference>
<dbReference type="GO" id="GO:0003677">
    <property type="term" value="F:DNA binding"/>
    <property type="evidence" value="ECO:0007669"/>
    <property type="project" value="InterPro"/>
</dbReference>
<feature type="domain" description="RNA polymerase Rpb5 N-terminal" evidence="6">
    <location>
        <begin position="1"/>
        <end position="59"/>
    </location>
</feature>
<reference evidence="7 8" key="1">
    <citation type="journal article" date="2022" name="Nat. Plants">
        <title>Genomes of leafy and leafless Platanthera orchids illuminate the evolution of mycoheterotrophy.</title>
        <authorList>
            <person name="Li M.H."/>
            <person name="Liu K.W."/>
            <person name="Li Z."/>
            <person name="Lu H.C."/>
            <person name="Ye Q.L."/>
            <person name="Zhang D."/>
            <person name="Wang J.Y."/>
            <person name="Li Y.F."/>
            <person name="Zhong Z.M."/>
            <person name="Liu X."/>
            <person name="Yu X."/>
            <person name="Liu D.K."/>
            <person name="Tu X.D."/>
            <person name="Liu B."/>
            <person name="Hao Y."/>
            <person name="Liao X.Y."/>
            <person name="Jiang Y.T."/>
            <person name="Sun W.H."/>
            <person name="Chen J."/>
            <person name="Chen Y.Q."/>
            <person name="Ai Y."/>
            <person name="Zhai J.W."/>
            <person name="Wu S.S."/>
            <person name="Zhou Z."/>
            <person name="Hsiao Y.Y."/>
            <person name="Wu W.L."/>
            <person name="Chen Y.Y."/>
            <person name="Lin Y.F."/>
            <person name="Hsu J.L."/>
            <person name="Li C.Y."/>
            <person name="Wang Z.W."/>
            <person name="Zhao X."/>
            <person name="Zhong W.Y."/>
            <person name="Ma X.K."/>
            <person name="Ma L."/>
            <person name="Huang J."/>
            <person name="Chen G.Z."/>
            <person name="Huang M.Z."/>
            <person name="Huang L."/>
            <person name="Peng D.H."/>
            <person name="Luo Y.B."/>
            <person name="Zou S.Q."/>
            <person name="Chen S.P."/>
            <person name="Lan S."/>
            <person name="Tsai W.C."/>
            <person name="Van de Peer Y."/>
            <person name="Liu Z.J."/>
        </authorList>
    </citation>
    <scope>NUCLEOTIDE SEQUENCE [LARGE SCALE GENOMIC DNA]</scope>
    <source>
        <strain evidence="7">Lor287</strain>
    </source>
</reference>
<dbReference type="InterPro" id="IPR000783">
    <property type="entry name" value="RNA_pol_subH/Rpb5_C"/>
</dbReference>
<comment type="subcellular location">
    <subcellularLocation>
        <location evidence="1">Nucleus</location>
    </subcellularLocation>
</comment>